<evidence type="ECO:0000256" key="1">
    <source>
        <dbReference type="SAM" id="MobiDB-lite"/>
    </source>
</evidence>
<feature type="region of interest" description="Disordered" evidence="1">
    <location>
        <begin position="83"/>
        <end position="109"/>
    </location>
</feature>
<accession>A0ABY7EDD1</accession>
<dbReference type="EMBL" id="CP111017">
    <property type="protein sequence ID" value="WAR07045.1"/>
    <property type="molecule type" value="Genomic_DNA"/>
</dbReference>
<evidence type="ECO:0000313" key="3">
    <source>
        <dbReference type="Proteomes" id="UP001164746"/>
    </source>
</evidence>
<name>A0ABY7EDD1_MYAAR</name>
<organism evidence="2 3">
    <name type="scientific">Mya arenaria</name>
    <name type="common">Soft-shell clam</name>
    <dbReference type="NCBI Taxonomy" id="6604"/>
    <lineage>
        <taxon>Eukaryota</taxon>
        <taxon>Metazoa</taxon>
        <taxon>Spiralia</taxon>
        <taxon>Lophotrochozoa</taxon>
        <taxon>Mollusca</taxon>
        <taxon>Bivalvia</taxon>
        <taxon>Autobranchia</taxon>
        <taxon>Heteroconchia</taxon>
        <taxon>Euheterodonta</taxon>
        <taxon>Imparidentia</taxon>
        <taxon>Neoheterodontei</taxon>
        <taxon>Myida</taxon>
        <taxon>Myoidea</taxon>
        <taxon>Myidae</taxon>
        <taxon>Mya</taxon>
    </lineage>
</organism>
<gene>
    <name evidence="2" type="ORF">MAR_017003</name>
</gene>
<feature type="region of interest" description="Disordered" evidence="1">
    <location>
        <begin position="1"/>
        <end position="33"/>
    </location>
</feature>
<evidence type="ECO:0000313" key="2">
    <source>
        <dbReference type="EMBL" id="WAR07045.1"/>
    </source>
</evidence>
<sequence length="109" mass="11972">MNRRPSHASVQGLRRGSLADPSKAKRVSLKDGTLGAPGMSRLAALVELKEGDVFYRTERLYPSIPDHPEDVTVTLANRYTRDSRTGSTVGLNKDDSMASVDGPVFERDR</sequence>
<keyword evidence="3" id="KW-1185">Reference proteome</keyword>
<protein>
    <submittedName>
        <fullName evidence="2">Uncharacterized protein</fullName>
    </submittedName>
</protein>
<dbReference type="Proteomes" id="UP001164746">
    <property type="component" value="Chromosome 6"/>
</dbReference>
<reference evidence="2" key="1">
    <citation type="submission" date="2022-11" db="EMBL/GenBank/DDBJ databases">
        <title>Centuries of genome instability and evolution in soft-shell clam transmissible cancer (bioRxiv).</title>
        <authorList>
            <person name="Hart S.F.M."/>
            <person name="Yonemitsu M.A."/>
            <person name="Giersch R.M."/>
            <person name="Beal B.F."/>
            <person name="Arriagada G."/>
            <person name="Davis B.W."/>
            <person name="Ostrander E.A."/>
            <person name="Goff S.P."/>
            <person name="Metzger M.J."/>
        </authorList>
    </citation>
    <scope>NUCLEOTIDE SEQUENCE</scope>
    <source>
        <strain evidence="2">MELC-2E11</strain>
        <tissue evidence="2">Siphon/mantle</tissue>
    </source>
</reference>
<proteinExistence type="predicted"/>